<comment type="caution">
    <text evidence="6">The sequence shown here is derived from an EMBL/GenBank/DDBJ whole genome shotgun (WGS) entry which is preliminary data.</text>
</comment>
<gene>
    <name evidence="6" type="ORF">HPK16_04260</name>
</gene>
<dbReference type="Pfam" id="PF00589">
    <property type="entry name" value="Phage_integrase"/>
    <property type="match status" value="1"/>
</dbReference>
<evidence type="ECO:0000256" key="3">
    <source>
        <dbReference type="ARBA" id="ARBA00023125"/>
    </source>
</evidence>
<dbReference type="GO" id="GO:0003677">
    <property type="term" value="F:DNA binding"/>
    <property type="evidence" value="ECO:0007669"/>
    <property type="project" value="UniProtKB-KW"/>
</dbReference>
<dbReference type="InterPro" id="IPR002104">
    <property type="entry name" value="Integrase_catalytic"/>
</dbReference>
<dbReference type="EMBL" id="JABJVM010000003">
    <property type="protein sequence ID" value="MBA3925550.1"/>
    <property type="molecule type" value="Genomic_DNA"/>
</dbReference>
<dbReference type="Proteomes" id="UP000548787">
    <property type="component" value="Unassembled WGS sequence"/>
</dbReference>
<evidence type="ECO:0000313" key="6">
    <source>
        <dbReference type="EMBL" id="MBA3925550.1"/>
    </source>
</evidence>
<dbReference type="GO" id="GO:0006310">
    <property type="term" value="P:DNA recombination"/>
    <property type="evidence" value="ECO:0007669"/>
    <property type="project" value="UniProtKB-KW"/>
</dbReference>
<accession>A0A7W1T4Y7</accession>
<dbReference type="AlphaFoldDB" id="A0A7W1T4Y7"/>
<protein>
    <submittedName>
        <fullName evidence="6">Site-specific integrase</fullName>
    </submittedName>
</protein>
<evidence type="ECO:0000256" key="1">
    <source>
        <dbReference type="ARBA" id="ARBA00008857"/>
    </source>
</evidence>
<proteinExistence type="inferred from homology"/>
<reference evidence="6 7" key="2">
    <citation type="submission" date="2020-08" db="EMBL/GenBank/DDBJ databases">
        <title>Listeria ohnekaius sp. nov. and Listeria portnoyii sp. nov. isolated from non-agricultural and natural environments.</title>
        <authorList>
            <person name="Weller D."/>
            <person name="Belias A.M."/>
            <person name="Liao J."/>
            <person name="Guo S."/>
            <person name="Orsi R.H."/>
            <person name="Wiedmann M."/>
        </authorList>
    </citation>
    <scope>NUCLEOTIDE SEQUENCE [LARGE SCALE GENOMIC DNA]</scope>
    <source>
        <strain evidence="6 7">FSL W9-0585</strain>
    </source>
</reference>
<dbReference type="Pfam" id="PF14659">
    <property type="entry name" value="Phage_int_SAM_3"/>
    <property type="match status" value="1"/>
</dbReference>
<keyword evidence="4" id="KW-0233">DNA recombination</keyword>
<dbReference type="InterPro" id="IPR010998">
    <property type="entry name" value="Integrase_recombinase_N"/>
</dbReference>
<dbReference type="Gene3D" id="1.10.443.10">
    <property type="entry name" value="Intergrase catalytic core"/>
    <property type="match status" value="1"/>
</dbReference>
<evidence type="ECO:0000313" key="7">
    <source>
        <dbReference type="Proteomes" id="UP000548787"/>
    </source>
</evidence>
<dbReference type="InterPro" id="IPR013762">
    <property type="entry name" value="Integrase-like_cat_sf"/>
</dbReference>
<name>A0A7W1T4Y7_9LIST</name>
<evidence type="ECO:0000259" key="5">
    <source>
        <dbReference type="PROSITE" id="PS51898"/>
    </source>
</evidence>
<sequence length="373" mass="43474">MVIKKTDKGYILDVSLGYDPVAQKQRRIKKKNIKTKAEAEHLQSYYKQQYFQNNLVTNLKVTFDQIGDKYFANYTVDQKLTYVRTQKGYYNHRIMPHFTGSLISKLEKKDCIQFRDMLLNEDEKTRLSNNSINKHMILLKKLFDVAIDDNLILRNPCTGIKKLKVVKQKMKFWTTAEFRCFIEAIDEKDHVDKVFFTTAYLTGMRAGEMLALQWEDIDFGRNEIHVSKTMSRVGGENIVTTPKSTNSNRYITINAKLAKMLKGWKDRQEALLKSYLITDLKDITVFQYSINTPIRECFGTKKITKICKVAGLTPIRLHDFRHSHVALLIDNHEEITVIKERMGHASITTTIDTYGHLFPNKQKSMSDKFDNIF</sequence>
<dbReference type="InterPro" id="IPR050090">
    <property type="entry name" value="Tyrosine_recombinase_XerCD"/>
</dbReference>
<dbReference type="RefSeq" id="WP_181675773.1">
    <property type="nucleotide sequence ID" value="NZ_JABJVM010000003.1"/>
</dbReference>
<dbReference type="PROSITE" id="PS51898">
    <property type="entry name" value="TYR_RECOMBINASE"/>
    <property type="match status" value="1"/>
</dbReference>
<dbReference type="CDD" id="cd01189">
    <property type="entry name" value="INT_ICEBs1_C_like"/>
    <property type="match status" value="1"/>
</dbReference>
<evidence type="ECO:0000256" key="4">
    <source>
        <dbReference type="ARBA" id="ARBA00023172"/>
    </source>
</evidence>
<dbReference type="PANTHER" id="PTHR30349">
    <property type="entry name" value="PHAGE INTEGRASE-RELATED"/>
    <property type="match status" value="1"/>
</dbReference>
<evidence type="ECO:0000256" key="2">
    <source>
        <dbReference type="ARBA" id="ARBA00022908"/>
    </source>
</evidence>
<dbReference type="InterPro" id="IPR011010">
    <property type="entry name" value="DNA_brk_join_enz"/>
</dbReference>
<dbReference type="PANTHER" id="PTHR30349:SF64">
    <property type="entry name" value="PROPHAGE INTEGRASE INTD-RELATED"/>
    <property type="match status" value="1"/>
</dbReference>
<reference evidence="6 7" key="1">
    <citation type="submission" date="2020-05" db="EMBL/GenBank/DDBJ databases">
        <authorList>
            <person name="Carlin C.R."/>
        </authorList>
    </citation>
    <scope>NUCLEOTIDE SEQUENCE [LARGE SCALE GENOMIC DNA]</scope>
    <source>
        <strain evidence="6 7">FSL W9-0585</strain>
    </source>
</reference>
<comment type="similarity">
    <text evidence="1">Belongs to the 'phage' integrase family.</text>
</comment>
<keyword evidence="7" id="KW-1185">Reference proteome</keyword>
<keyword evidence="2" id="KW-0229">DNA integration</keyword>
<dbReference type="SUPFAM" id="SSF56349">
    <property type="entry name" value="DNA breaking-rejoining enzymes"/>
    <property type="match status" value="1"/>
</dbReference>
<dbReference type="InterPro" id="IPR004107">
    <property type="entry name" value="Integrase_SAM-like_N"/>
</dbReference>
<dbReference type="GO" id="GO:0015074">
    <property type="term" value="P:DNA integration"/>
    <property type="evidence" value="ECO:0007669"/>
    <property type="project" value="UniProtKB-KW"/>
</dbReference>
<feature type="domain" description="Tyr recombinase" evidence="5">
    <location>
        <begin position="168"/>
        <end position="367"/>
    </location>
</feature>
<keyword evidence="3" id="KW-0238">DNA-binding</keyword>
<organism evidence="6 7">
    <name type="scientific">Listeria rustica</name>
    <dbReference type="NCBI Taxonomy" id="2713503"/>
    <lineage>
        <taxon>Bacteria</taxon>
        <taxon>Bacillati</taxon>
        <taxon>Bacillota</taxon>
        <taxon>Bacilli</taxon>
        <taxon>Bacillales</taxon>
        <taxon>Listeriaceae</taxon>
        <taxon>Listeria</taxon>
    </lineage>
</organism>
<dbReference type="Gene3D" id="1.10.150.130">
    <property type="match status" value="1"/>
</dbReference>